<comment type="similarity">
    <text evidence="2 10">Belongs to the class-I aminoacyl-tRNA synthetase family. MshC subfamily.</text>
</comment>
<feature type="domain" description="tRNA synthetases class I catalytic" evidence="12">
    <location>
        <begin position="35"/>
        <end position="335"/>
    </location>
</feature>
<dbReference type="InterPro" id="IPR017812">
    <property type="entry name" value="Mycothiol_ligase_MshC"/>
</dbReference>
<comment type="subunit">
    <text evidence="3 10">Monomer.</text>
</comment>
<dbReference type="HAMAP" id="MF_01697">
    <property type="entry name" value="MshC"/>
    <property type="match status" value="1"/>
</dbReference>
<feature type="binding site" evidence="10">
    <location>
        <position position="255"/>
    </location>
    <ligand>
        <name>Zn(2+)</name>
        <dbReference type="ChEBI" id="CHEBI:29105"/>
    </ligand>
</feature>
<evidence type="ECO:0000256" key="1">
    <source>
        <dbReference type="ARBA" id="ARBA00003679"/>
    </source>
</evidence>
<dbReference type="InterPro" id="IPR014729">
    <property type="entry name" value="Rossmann-like_a/b/a_fold"/>
</dbReference>
<dbReference type="Gene3D" id="1.20.120.640">
    <property type="entry name" value="Anticodon-binding domain of a subclass of class I aminoacyl-tRNA synthetases"/>
    <property type="match status" value="1"/>
</dbReference>
<keyword evidence="14" id="KW-1185">Reference proteome</keyword>
<evidence type="ECO:0000256" key="10">
    <source>
        <dbReference type="HAMAP-Rule" id="MF_01697"/>
    </source>
</evidence>
<feature type="binding site" evidence="10">
    <location>
        <position position="230"/>
    </location>
    <ligand>
        <name>Zn(2+)</name>
        <dbReference type="ChEBI" id="CHEBI:29105"/>
    </ligand>
</feature>
<reference evidence="13 14" key="1">
    <citation type="journal article" date="2019" name="Int. J. Syst. Evol. Microbiol.">
        <title>The Global Catalogue of Microorganisms (GCM) 10K type strain sequencing project: providing services to taxonomists for standard genome sequencing and annotation.</title>
        <authorList>
            <consortium name="The Broad Institute Genomics Platform"/>
            <consortium name="The Broad Institute Genome Sequencing Center for Infectious Disease"/>
            <person name="Wu L."/>
            <person name="Ma J."/>
        </authorList>
    </citation>
    <scope>NUCLEOTIDE SEQUENCE [LARGE SCALE GENOMIC DNA]</scope>
    <source>
        <strain evidence="13 14">JCM 16001</strain>
    </source>
</reference>
<feature type="compositionally biased region" description="Basic and acidic residues" evidence="11">
    <location>
        <begin position="186"/>
        <end position="200"/>
    </location>
</feature>
<feature type="binding site" evidence="10">
    <location>
        <position position="226"/>
    </location>
    <ligand>
        <name>L-cysteinyl-5'-AMP</name>
        <dbReference type="ChEBI" id="CHEBI:144924"/>
    </ligand>
</feature>
<evidence type="ECO:0000259" key="12">
    <source>
        <dbReference type="Pfam" id="PF01406"/>
    </source>
</evidence>
<feature type="binding site" evidence="10">
    <location>
        <position position="282"/>
    </location>
    <ligand>
        <name>L-cysteinyl-5'-AMP</name>
        <dbReference type="ChEBI" id="CHEBI:144924"/>
    </ligand>
</feature>
<evidence type="ECO:0000256" key="7">
    <source>
        <dbReference type="ARBA" id="ARBA00022833"/>
    </source>
</evidence>
<name>A0ABN2GYS6_9ACTN</name>
<feature type="short sequence motif" description="'KMSKS' region" evidence="10">
    <location>
        <begin position="288"/>
        <end position="292"/>
    </location>
</feature>
<proteinExistence type="inferred from homology"/>
<dbReference type="SUPFAM" id="SSF52374">
    <property type="entry name" value="Nucleotidylyl transferase"/>
    <property type="match status" value="1"/>
</dbReference>
<dbReference type="NCBIfam" id="TIGR03447">
    <property type="entry name" value="mycothiol_MshC"/>
    <property type="match status" value="1"/>
</dbReference>
<feature type="binding site" evidence="10">
    <location>
        <begin position="45"/>
        <end position="48"/>
    </location>
    <ligand>
        <name>L-cysteinyl-5'-AMP</name>
        <dbReference type="ChEBI" id="CHEBI:144924"/>
    </ligand>
</feature>
<dbReference type="Proteomes" id="UP001499851">
    <property type="component" value="Unassembled WGS sequence"/>
</dbReference>
<feature type="region of interest" description="Disordered" evidence="11">
    <location>
        <begin position="1"/>
        <end position="22"/>
    </location>
</feature>
<feature type="binding site" evidence="10">
    <location>
        <begin position="83"/>
        <end position="85"/>
    </location>
    <ligand>
        <name>L-cysteinyl-5'-AMP</name>
        <dbReference type="ChEBI" id="CHEBI:144924"/>
    </ligand>
</feature>
<evidence type="ECO:0000313" key="14">
    <source>
        <dbReference type="Proteomes" id="UP001499851"/>
    </source>
</evidence>
<evidence type="ECO:0000256" key="5">
    <source>
        <dbReference type="ARBA" id="ARBA00022723"/>
    </source>
</evidence>
<comment type="cofactor">
    <cofactor evidence="10">
        <name>Zn(2+)</name>
        <dbReference type="ChEBI" id="CHEBI:29105"/>
    </cofactor>
    <text evidence="10">Binds 1 zinc ion per subunit.</text>
</comment>
<keyword evidence="8 10" id="KW-0067">ATP-binding</keyword>
<keyword evidence="4 10" id="KW-0436">Ligase</keyword>
<keyword evidence="7 10" id="KW-0862">Zinc</keyword>
<dbReference type="PANTHER" id="PTHR10890">
    <property type="entry name" value="CYSTEINYL-TRNA SYNTHETASE"/>
    <property type="match status" value="1"/>
</dbReference>
<dbReference type="CDD" id="cd00672">
    <property type="entry name" value="CysRS_core"/>
    <property type="match status" value="1"/>
</dbReference>
<dbReference type="PRINTS" id="PR00983">
    <property type="entry name" value="TRNASYNTHCYS"/>
</dbReference>
<feature type="region of interest" description="Disordered" evidence="11">
    <location>
        <begin position="186"/>
        <end position="220"/>
    </location>
</feature>
<evidence type="ECO:0000256" key="6">
    <source>
        <dbReference type="ARBA" id="ARBA00022741"/>
    </source>
</evidence>
<dbReference type="InterPro" id="IPR024909">
    <property type="entry name" value="Cys-tRNA/MSH_ligase"/>
</dbReference>
<dbReference type="EMBL" id="BAAAQF010000010">
    <property type="protein sequence ID" value="GAA1679122.1"/>
    <property type="molecule type" value="Genomic_DNA"/>
</dbReference>
<dbReference type="InterPro" id="IPR032678">
    <property type="entry name" value="tRNA-synt_1_cat_dom"/>
</dbReference>
<comment type="function">
    <text evidence="1 10">Catalyzes the ATP-dependent condensation of GlcN-Ins and L-cysteine to form L-Cys-GlcN-Ins.</text>
</comment>
<feature type="short sequence motif" description="'HIGH' region" evidence="10">
    <location>
        <begin position="47"/>
        <end position="57"/>
    </location>
</feature>
<dbReference type="EC" id="6.3.1.13" evidence="10"/>
<dbReference type="Pfam" id="PF01406">
    <property type="entry name" value="tRNA-synt_1e"/>
    <property type="match status" value="1"/>
</dbReference>
<evidence type="ECO:0000256" key="8">
    <source>
        <dbReference type="ARBA" id="ARBA00022840"/>
    </source>
</evidence>
<keyword evidence="6 10" id="KW-0547">Nucleotide-binding</keyword>
<feature type="binding site" evidence="10">
    <location>
        <position position="60"/>
    </location>
    <ligand>
        <name>L-cysteinyl-5'-AMP</name>
        <dbReference type="ChEBI" id="CHEBI:144924"/>
    </ligand>
</feature>
<protein>
    <recommendedName>
        <fullName evidence="10">L-cysteine:1D-myo-inositol 2-amino-2-deoxy-alpha-D-glucopyranoside ligase</fullName>
        <shortName evidence="10">L-Cys:GlcN-Ins ligase</shortName>
        <ecNumber evidence="10">6.3.1.13</ecNumber>
    </recommendedName>
    <alternativeName>
        <fullName evidence="10">Mycothiol ligase</fullName>
        <shortName evidence="10">MSH ligase</shortName>
    </alternativeName>
</protein>
<evidence type="ECO:0000256" key="2">
    <source>
        <dbReference type="ARBA" id="ARBA00007723"/>
    </source>
</evidence>
<dbReference type="Gene3D" id="3.40.50.620">
    <property type="entry name" value="HUPs"/>
    <property type="match status" value="1"/>
</dbReference>
<evidence type="ECO:0000256" key="11">
    <source>
        <dbReference type="SAM" id="MobiDB-lite"/>
    </source>
</evidence>
<feature type="binding site" evidence="10">
    <location>
        <begin position="248"/>
        <end position="250"/>
    </location>
    <ligand>
        <name>L-cysteinyl-5'-AMP</name>
        <dbReference type="ChEBI" id="CHEBI:144924"/>
    </ligand>
</feature>
<feature type="binding site" evidence="10">
    <location>
        <position position="45"/>
    </location>
    <ligand>
        <name>Zn(2+)</name>
        <dbReference type="ChEBI" id="CHEBI:29105"/>
    </ligand>
</feature>
<evidence type="ECO:0000313" key="13">
    <source>
        <dbReference type="EMBL" id="GAA1679122.1"/>
    </source>
</evidence>
<accession>A0ABN2GYS6</accession>
<dbReference type="GO" id="GO:0016874">
    <property type="term" value="F:ligase activity"/>
    <property type="evidence" value="ECO:0007669"/>
    <property type="project" value="UniProtKB-KW"/>
</dbReference>
<evidence type="ECO:0000256" key="9">
    <source>
        <dbReference type="ARBA" id="ARBA00048350"/>
    </source>
</evidence>
<feature type="short sequence motif" description="'ERGGDP' region" evidence="10">
    <location>
        <begin position="186"/>
        <end position="191"/>
    </location>
</feature>
<dbReference type="PANTHER" id="PTHR10890:SF3">
    <property type="entry name" value="CYSTEINE--TRNA LIGASE, CYTOPLASMIC"/>
    <property type="match status" value="1"/>
</dbReference>
<evidence type="ECO:0000256" key="3">
    <source>
        <dbReference type="ARBA" id="ARBA00011245"/>
    </source>
</evidence>
<dbReference type="RefSeq" id="WP_344487347.1">
    <property type="nucleotide sequence ID" value="NZ_BAAAQF010000010.1"/>
</dbReference>
<comment type="catalytic activity">
    <reaction evidence="9 10">
        <text>1D-myo-inositol 2-amino-2-deoxy-alpha-D-glucopyranoside + L-cysteine + ATP = 1D-myo-inositol 2-(L-cysteinylamino)-2-deoxy-alpha-D-glucopyranoside + AMP + diphosphate + H(+)</text>
        <dbReference type="Rhea" id="RHEA:26176"/>
        <dbReference type="ChEBI" id="CHEBI:15378"/>
        <dbReference type="ChEBI" id="CHEBI:30616"/>
        <dbReference type="ChEBI" id="CHEBI:33019"/>
        <dbReference type="ChEBI" id="CHEBI:35235"/>
        <dbReference type="ChEBI" id="CHEBI:58886"/>
        <dbReference type="ChEBI" id="CHEBI:58887"/>
        <dbReference type="ChEBI" id="CHEBI:456215"/>
        <dbReference type="EC" id="6.3.1.13"/>
    </reaction>
</comment>
<organism evidence="13 14">
    <name type="scientific">Glycomyces endophyticus</name>
    <dbReference type="NCBI Taxonomy" id="480996"/>
    <lineage>
        <taxon>Bacteria</taxon>
        <taxon>Bacillati</taxon>
        <taxon>Actinomycetota</taxon>
        <taxon>Actinomycetes</taxon>
        <taxon>Glycomycetales</taxon>
        <taxon>Glycomycetaceae</taxon>
        <taxon>Glycomyces</taxon>
    </lineage>
</organism>
<sequence length="413" mass="44861">MESWTAPHVPALPGHGPALRLHDTATAGPRETVASDADRASMYVCGITPYDATHLGHAATMITFDLVHRYWLDQGIDVHYAQNVTDVDEPLFERAERDGTDWQVLGLRETALYREDMEALHVLPPRHYIGAVESIPSVGKAVAQLLANGAAYRHESGDVYFAVESDPAFGEESNYDRAAMVSYARERGGDPDREGKRDPLDPVLWNAPREGEPSWDTEVGPGRPGWHIECACIALDYLGEQIDVQGGGSDLIYPHHEMSASHAQTLTGKRPFANAYVHTGMIGLDGEKMSKSLGNLVFVSKLRAEGVDPSAVRLALLSQHYRSDRQWSGAVLAEAELRLGRWREAVSRELAVPAGALLTAVRERLADDLDTPGALAAVDEWAQRTLSAGGEDPSATGLARDTIGGLLGIDCTR</sequence>
<keyword evidence="5 10" id="KW-0479">Metal-binding</keyword>
<comment type="caution">
    <text evidence="13">The sequence shown here is derived from an EMBL/GenBank/DDBJ whole genome shotgun (WGS) entry which is preliminary data.</text>
</comment>
<evidence type="ECO:0000256" key="4">
    <source>
        <dbReference type="ARBA" id="ARBA00022598"/>
    </source>
</evidence>
<gene>
    <name evidence="10 13" type="primary">mshC</name>
    <name evidence="13" type="ORF">GCM10009830_27740</name>
</gene>